<gene>
    <name evidence="1" type="ORF">PAERUG_P19_London_7_VIM_2_05_10_05142</name>
</gene>
<dbReference type="RefSeq" id="WP_023100658.1">
    <property type="nucleotide sequence ID" value="NZ_CP096915.1"/>
</dbReference>
<dbReference type="AlphaFoldDB" id="A0A9P1R8Q8"/>
<sequence>MSKNECVQRARNLNQQAIGYRLSGTKRTLEWAAGACKRRDEYMQQARAAQA</sequence>
<proteinExistence type="predicted"/>
<evidence type="ECO:0000313" key="2">
    <source>
        <dbReference type="Proteomes" id="UP000045039"/>
    </source>
</evidence>
<accession>A0A9P1R8Q8</accession>
<protein>
    <submittedName>
        <fullName evidence="1">Uncharacterized protein</fullName>
    </submittedName>
</protein>
<name>A0A9P1R8Q8_PSEAI</name>
<reference evidence="2" key="1">
    <citation type="submission" date="2015-06" db="EMBL/GenBank/DDBJ databases">
        <authorList>
            <person name="Radhakrishnan Rajesh"/>
            <person name="Underwood Anthony"/>
            <person name="Al-Shahib Ali"/>
        </authorList>
    </citation>
    <scope>NUCLEOTIDE SEQUENCE [LARGE SCALE GENOMIC DNA]</scope>
    <source>
        <strain evidence="2">P19_London_7_VIM_2_05_10</strain>
    </source>
</reference>
<evidence type="ECO:0000313" key="1">
    <source>
        <dbReference type="EMBL" id="CRP65481.1"/>
    </source>
</evidence>
<comment type="caution">
    <text evidence="1">The sequence shown here is derived from an EMBL/GenBank/DDBJ whole genome shotgun (WGS) entry which is preliminary data.</text>
</comment>
<organism evidence="1 2">
    <name type="scientific">Pseudomonas aeruginosa</name>
    <dbReference type="NCBI Taxonomy" id="287"/>
    <lineage>
        <taxon>Bacteria</taxon>
        <taxon>Pseudomonadati</taxon>
        <taxon>Pseudomonadota</taxon>
        <taxon>Gammaproteobacteria</taxon>
        <taxon>Pseudomonadales</taxon>
        <taxon>Pseudomonadaceae</taxon>
        <taxon>Pseudomonas</taxon>
    </lineage>
</organism>
<dbReference type="Proteomes" id="UP000045039">
    <property type="component" value="Unassembled WGS sequence"/>
</dbReference>
<dbReference type="EMBL" id="CVVU01000234">
    <property type="protein sequence ID" value="CRP65481.1"/>
    <property type="molecule type" value="Genomic_DNA"/>
</dbReference>